<accession>A0A9Q0BM81</accession>
<gene>
    <name evidence="2" type="ORF">M5D96_009822</name>
</gene>
<evidence type="ECO:0000313" key="3">
    <source>
        <dbReference type="Proteomes" id="UP001059596"/>
    </source>
</evidence>
<comment type="caution">
    <text evidence="2">The sequence shown here is derived from an EMBL/GenBank/DDBJ whole genome shotgun (WGS) entry which is preliminary data.</text>
</comment>
<sequence>MKLLACVSFLAIFASAYALPPFLTVLYANIVPSGWSPIFLGHKIALALTPCDPKNHPSSFNYQSDSECLKRCSGHCLSCNGTCIFGSQCVCAASIYCVYDPNNPLTQSCQPIENFTKPDWKFIQTD</sequence>
<organism evidence="2 3">
    <name type="scientific">Drosophila gunungcola</name>
    <name type="common">fruit fly</name>
    <dbReference type="NCBI Taxonomy" id="103775"/>
    <lineage>
        <taxon>Eukaryota</taxon>
        <taxon>Metazoa</taxon>
        <taxon>Ecdysozoa</taxon>
        <taxon>Arthropoda</taxon>
        <taxon>Hexapoda</taxon>
        <taxon>Insecta</taxon>
        <taxon>Pterygota</taxon>
        <taxon>Neoptera</taxon>
        <taxon>Endopterygota</taxon>
        <taxon>Diptera</taxon>
        <taxon>Brachycera</taxon>
        <taxon>Muscomorpha</taxon>
        <taxon>Ephydroidea</taxon>
        <taxon>Drosophilidae</taxon>
        <taxon>Drosophila</taxon>
        <taxon>Sophophora</taxon>
    </lineage>
</organism>
<protein>
    <submittedName>
        <fullName evidence="2">Uncharacterized protein</fullName>
    </submittedName>
</protein>
<dbReference type="AlphaFoldDB" id="A0A9Q0BM81"/>
<evidence type="ECO:0000313" key="2">
    <source>
        <dbReference type="EMBL" id="KAI8037652.1"/>
    </source>
</evidence>
<proteinExistence type="predicted"/>
<keyword evidence="1" id="KW-0732">Signal</keyword>
<name>A0A9Q0BM81_9MUSC</name>
<dbReference type="EMBL" id="JAMKOV010000012">
    <property type="protein sequence ID" value="KAI8037652.1"/>
    <property type="molecule type" value="Genomic_DNA"/>
</dbReference>
<feature type="signal peptide" evidence="1">
    <location>
        <begin position="1"/>
        <end position="18"/>
    </location>
</feature>
<keyword evidence="3" id="KW-1185">Reference proteome</keyword>
<dbReference type="OrthoDB" id="7842422at2759"/>
<evidence type="ECO:0000256" key="1">
    <source>
        <dbReference type="SAM" id="SignalP"/>
    </source>
</evidence>
<reference evidence="2" key="1">
    <citation type="journal article" date="2023" name="Genome Biol. Evol.">
        <title>Long-read-based Genome Assembly of Drosophila gunungcola Reveals Fewer Chemosensory Genes in Flower-breeding Species.</title>
        <authorList>
            <person name="Negi A."/>
            <person name="Liao B.Y."/>
            <person name="Yeh S.D."/>
        </authorList>
    </citation>
    <scope>NUCLEOTIDE SEQUENCE</scope>
    <source>
        <strain evidence="2">Sukarami</strain>
    </source>
</reference>
<dbReference type="Proteomes" id="UP001059596">
    <property type="component" value="Unassembled WGS sequence"/>
</dbReference>
<feature type="chain" id="PRO_5040437455" evidence="1">
    <location>
        <begin position="19"/>
        <end position="126"/>
    </location>
</feature>